<dbReference type="EMBL" id="LOQT01000024">
    <property type="protein sequence ID" value="OKX79348.1"/>
    <property type="molecule type" value="Genomic_DNA"/>
</dbReference>
<dbReference type="AlphaFoldDB" id="A0AB36IBT0"/>
<accession>A0AB36IBT0</accession>
<organism evidence="1 2">
    <name type="scientific">Corynebacterium glutamicum</name>
    <name type="common">Brevibacterium saccharolyticum</name>
    <dbReference type="NCBI Taxonomy" id="1718"/>
    <lineage>
        <taxon>Bacteria</taxon>
        <taxon>Bacillati</taxon>
        <taxon>Actinomycetota</taxon>
        <taxon>Actinomycetes</taxon>
        <taxon>Mycobacteriales</taxon>
        <taxon>Corynebacteriaceae</taxon>
        <taxon>Corynebacterium</taxon>
    </lineage>
</organism>
<evidence type="ECO:0000313" key="1">
    <source>
        <dbReference type="EMBL" id="OKX79348.1"/>
    </source>
</evidence>
<proteinExistence type="predicted"/>
<evidence type="ECO:0000313" key="2">
    <source>
        <dbReference type="Proteomes" id="UP000186091"/>
    </source>
</evidence>
<reference evidence="1 2" key="1">
    <citation type="submission" date="2015-12" db="EMBL/GenBank/DDBJ databases">
        <title>Genome sequence of Corynebacterium AS 1.542.</title>
        <authorList>
            <person name="Yang J."/>
            <person name="Yang S."/>
        </authorList>
    </citation>
    <scope>NUCLEOTIDE SEQUENCE [LARGE SCALE GENOMIC DNA]</scope>
    <source>
        <strain evidence="1 2">AS 1.542</strain>
    </source>
</reference>
<comment type="caution">
    <text evidence="1">The sequence shown here is derived from an EMBL/GenBank/DDBJ whole genome shotgun (WGS) entry which is preliminary data.</text>
</comment>
<protein>
    <submittedName>
        <fullName evidence="1">Uncharacterized protein</fullName>
    </submittedName>
</protein>
<name>A0AB36IBT0_CORGT</name>
<gene>
    <name evidence="1" type="ORF">AUP69_11520</name>
</gene>
<dbReference type="Proteomes" id="UP000186091">
    <property type="component" value="Unassembled WGS sequence"/>
</dbReference>
<sequence length="100" mass="11438">MLVFLEPLKSSSCAPHPELFPKSQRVFDAKEPQEFINTALCDDVFLEKSQTHVIFVRIKGFDVTPIVPYREKNIDVTKLLPFQQNYCTLITSIVILLRAG</sequence>